<evidence type="ECO:0000256" key="4">
    <source>
        <dbReference type="ARBA" id="ARBA00023136"/>
    </source>
</evidence>
<evidence type="ECO:0000256" key="7">
    <source>
        <dbReference type="HAMAP-Rule" id="MF_02065"/>
    </source>
</evidence>
<evidence type="ECO:0000256" key="6">
    <source>
        <dbReference type="ARBA" id="ARBA00023316"/>
    </source>
</evidence>
<keyword evidence="1 7" id="KW-1003">Cell membrane</keyword>
<dbReference type="Proteomes" id="UP000230304">
    <property type="component" value="Unassembled WGS sequence"/>
</dbReference>
<dbReference type="Pfam" id="PF02618">
    <property type="entry name" value="YceG"/>
    <property type="match status" value="2"/>
</dbReference>
<dbReference type="Gene3D" id="3.30.1490.480">
    <property type="entry name" value="Endolytic murein transglycosylase"/>
    <property type="match status" value="1"/>
</dbReference>
<dbReference type="PANTHER" id="PTHR30518:SF2">
    <property type="entry name" value="ENDOLYTIC MUREIN TRANSGLYCOSYLASE"/>
    <property type="match status" value="1"/>
</dbReference>
<comment type="function">
    <text evidence="7">Functions as a peptidoglycan terminase that cleaves nascent peptidoglycan strands endolytically to terminate their elongation.</text>
</comment>
<keyword evidence="4 7" id="KW-0472">Membrane</keyword>
<evidence type="ECO:0000313" key="8">
    <source>
        <dbReference type="EMBL" id="PIV41944.1"/>
    </source>
</evidence>
<evidence type="ECO:0000256" key="1">
    <source>
        <dbReference type="ARBA" id="ARBA00022475"/>
    </source>
</evidence>
<dbReference type="EC" id="4.2.2.29" evidence="7"/>
<evidence type="ECO:0000256" key="2">
    <source>
        <dbReference type="ARBA" id="ARBA00022692"/>
    </source>
</evidence>
<dbReference type="PANTHER" id="PTHR30518">
    <property type="entry name" value="ENDOLYTIC MUREIN TRANSGLYCOSYLASE"/>
    <property type="match status" value="1"/>
</dbReference>
<dbReference type="GO" id="GO:0005886">
    <property type="term" value="C:plasma membrane"/>
    <property type="evidence" value="ECO:0007669"/>
    <property type="project" value="UniProtKB-UniRule"/>
</dbReference>
<comment type="catalytic activity">
    <reaction evidence="7">
        <text>a peptidoglycan chain = a peptidoglycan chain with N-acetyl-1,6-anhydromuramyl-[peptide] at the reducing end + a peptidoglycan chain with N-acetylglucosamine at the non-reducing end.</text>
        <dbReference type="EC" id="4.2.2.29"/>
    </reaction>
</comment>
<organism evidence="8 9">
    <name type="scientific">Candidatus Nealsonbacteria bacterium CG02_land_8_20_14_3_00_40_11</name>
    <dbReference type="NCBI Taxonomy" id="1974700"/>
    <lineage>
        <taxon>Bacteria</taxon>
        <taxon>Candidatus Nealsoniibacteriota</taxon>
    </lineage>
</organism>
<accession>A0A2M7D785</accession>
<dbReference type="AlphaFoldDB" id="A0A2M7D785"/>
<evidence type="ECO:0000313" key="9">
    <source>
        <dbReference type="Proteomes" id="UP000230304"/>
    </source>
</evidence>
<dbReference type="Gene3D" id="3.30.160.60">
    <property type="entry name" value="Classic Zinc Finger"/>
    <property type="match status" value="1"/>
</dbReference>
<comment type="similarity">
    <text evidence="7">Belongs to the transglycosylase MltG family.</text>
</comment>
<dbReference type="GO" id="GO:0009252">
    <property type="term" value="P:peptidoglycan biosynthetic process"/>
    <property type="evidence" value="ECO:0007669"/>
    <property type="project" value="UniProtKB-UniRule"/>
</dbReference>
<dbReference type="HAMAP" id="MF_02065">
    <property type="entry name" value="MltG"/>
    <property type="match status" value="1"/>
</dbReference>
<evidence type="ECO:0000256" key="5">
    <source>
        <dbReference type="ARBA" id="ARBA00023239"/>
    </source>
</evidence>
<keyword evidence="6 7" id="KW-0961">Cell wall biogenesis/degradation</keyword>
<keyword evidence="5 7" id="KW-0456">Lyase</keyword>
<feature type="site" description="Important for catalytic activity" evidence="7">
    <location>
        <position position="188"/>
    </location>
</feature>
<dbReference type="GO" id="GO:0071555">
    <property type="term" value="P:cell wall organization"/>
    <property type="evidence" value="ECO:0007669"/>
    <property type="project" value="UniProtKB-KW"/>
</dbReference>
<name>A0A2M7D785_9BACT</name>
<keyword evidence="3 7" id="KW-1133">Transmembrane helix</keyword>
<evidence type="ECO:0000256" key="3">
    <source>
        <dbReference type="ARBA" id="ARBA00022989"/>
    </source>
</evidence>
<reference evidence="9" key="1">
    <citation type="submission" date="2017-09" db="EMBL/GenBank/DDBJ databases">
        <title>Depth-based differentiation of microbial function through sediment-hosted aquifers and enrichment of novel symbionts in the deep terrestrial subsurface.</title>
        <authorList>
            <person name="Probst A.J."/>
            <person name="Ladd B."/>
            <person name="Jarett J.K."/>
            <person name="Geller-Mcgrath D.E."/>
            <person name="Sieber C.M.K."/>
            <person name="Emerson J.B."/>
            <person name="Anantharaman K."/>
            <person name="Thomas B.C."/>
            <person name="Malmstrom R."/>
            <person name="Stieglmeier M."/>
            <person name="Klingl A."/>
            <person name="Woyke T."/>
            <person name="Ryan C.M."/>
            <person name="Banfield J.F."/>
        </authorList>
    </citation>
    <scope>NUCLEOTIDE SEQUENCE [LARGE SCALE GENOMIC DNA]</scope>
</reference>
<keyword evidence="2 7" id="KW-0812">Transmembrane</keyword>
<gene>
    <name evidence="7" type="primary">mltG</name>
    <name evidence="8" type="ORF">COS26_02945</name>
</gene>
<proteinExistence type="inferred from homology"/>
<comment type="caution">
    <text evidence="8">The sequence shown here is derived from an EMBL/GenBank/DDBJ whole genome shotgun (WGS) entry which is preliminary data.</text>
</comment>
<protein>
    <recommendedName>
        <fullName evidence="7">Endolytic murein transglycosylase</fullName>
        <ecNumber evidence="7">4.2.2.29</ecNumber>
    </recommendedName>
    <alternativeName>
        <fullName evidence="7">Peptidoglycan lytic transglycosylase</fullName>
    </alternativeName>
    <alternativeName>
        <fullName evidence="7">Peptidoglycan polymerization terminase</fullName>
    </alternativeName>
</protein>
<dbReference type="EMBL" id="PEUA01000063">
    <property type="protein sequence ID" value="PIV41944.1"/>
    <property type="molecule type" value="Genomic_DNA"/>
</dbReference>
<dbReference type="InterPro" id="IPR003770">
    <property type="entry name" value="MLTG-like"/>
</dbReference>
<dbReference type="GO" id="GO:0008932">
    <property type="term" value="F:lytic endotransglycosylase activity"/>
    <property type="evidence" value="ECO:0007669"/>
    <property type="project" value="UniProtKB-UniRule"/>
</dbReference>
<sequence length="279" mass="32040">MKKYLLWIILFLIAAFFAWQIFLPKNSSLKEELIFNIEKGEGSRDIALNLEKEGLIRFAPIFRIYVLTVGVSDKLQVGKYGLSPSMSIYQMAKKFASGDVAKKIVTIPEGFTVKQIEEKLNITIDPALEGFLFPDTYHFSYTAASGEIVEIMRDNFEKKITRELKEEIARQNKTISEIITMASLIEKEVKTRKDKDLVSGILWKRLEIGMALQVDSQRWTYENRGLPPAPICNPGIVSIESAVYPENSEYWYYLSTEEGQTIFSRTLEEHNIARAKYLK</sequence>